<evidence type="ECO:0008006" key="4">
    <source>
        <dbReference type="Google" id="ProtNLM"/>
    </source>
</evidence>
<organism evidence="2 3">
    <name type="scientific">Novosphingobium fluoreni</name>
    <dbReference type="NCBI Taxonomy" id="1391222"/>
    <lineage>
        <taxon>Bacteria</taxon>
        <taxon>Pseudomonadati</taxon>
        <taxon>Pseudomonadota</taxon>
        <taxon>Alphaproteobacteria</taxon>
        <taxon>Sphingomonadales</taxon>
        <taxon>Sphingomonadaceae</taxon>
        <taxon>Novosphingobium</taxon>
    </lineage>
</organism>
<evidence type="ECO:0000256" key="1">
    <source>
        <dbReference type="SAM" id="SignalP"/>
    </source>
</evidence>
<evidence type="ECO:0000313" key="2">
    <source>
        <dbReference type="EMBL" id="MBB3938686.1"/>
    </source>
</evidence>
<comment type="caution">
    <text evidence="2">The sequence shown here is derived from an EMBL/GenBank/DDBJ whole genome shotgun (WGS) entry which is preliminary data.</text>
</comment>
<dbReference type="RefSeq" id="WP_343055746.1">
    <property type="nucleotide sequence ID" value="NZ_JACIDY010000001.1"/>
</dbReference>
<sequence>MIKLKTALLAPLWTLQLLTSAKSFLDNPILGSTRFNALGLHVGRVKLAAGMTAWRRRRLAGKVPPAWREAFDRDGFVMIEDVVPPAQFAALRAAILSYQGPAREMRQGDAITRRMAIDPAMLAAIPALHALLARKDLVALLHYVASFRITPLHYVQTIVSRDGANEADPQEALHADTFHSSLKAWLFLNPVEADQGPFTFVRGSHRFTPERIAWERQRSLSEPNTIDRLSARGSPRVTDQDLAAMHLEPAEALTVRGNTLVVADTLGFHARGAAMKPGERVELWSYARRNPFLPWLGGDLLSVPGLAERRINWIWRARDKWEHRLGQPWRPVGIRTPMDPKAI</sequence>
<accession>A0A7W6FWZ0</accession>
<keyword evidence="3" id="KW-1185">Reference proteome</keyword>
<protein>
    <recommendedName>
        <fullName evidence="4">Phytanoyl-CoA dioxygenase</fullName>
    </recommendedName>
</protein>
<dbReference type="GO" id="GO:0016706">
    <property type="term" value="F:2-oxoglutarate-dependent dioxygenase activity"/>
    <property type="evidence" value="ECO:0007669"/>
    <property type="project" value="UniProtKB-ARBA"/>
</dbReference>
<proteinExistence type="predicted"/>
<dbReference type="AlphaFoldDB" id="A0A7W6FWZ0"/>
<dbReference type="EMBL" id="JACIDY010000001">
    <property type="protein sequence ID" value="MBB3938686.1"/>
    <property type="molecule type" value="Genomic_DNA"/>
</dbReference>
<dbReference type="SUPFAM" id="SSF51197">
    <property type="entry name" value="Clavaminate synthase-like"/>
    <property type="match status" value="1"/>
</dbReference>
<dbReference type="Proteomes" id="UP000561459">
    <property type="component" value="Unassembled WGS sequence"/>
</dbReference>
<keyword evidence="1" id="KW-0732">Signal</keyword>
<evidence type="ECO:0000313" key="3">
    <source>
        <dbReference type="Proteomes" id="UP000561459"/>
    </source>
</evidence>
<dbReference type="Pfam" id="PF05721">
    <property type="entry name" value="PhyH"/>
    <property type="match status" value="1"/>
</dbReference>
<feature type="chain" id="PRO_5030606855" description="Phytanoyl-CoA dioxygenase" evidence="1">
    <location>
        <begin position="22"/>
        <end position="343"/>
    </location>
</feature>
<dbReference type="Gene3D" id="2.60.120.620">
    <property type="entry name" value="q2cbj1_9rhob like domain"/>
    <property type="match status" value="1"/>
</dbReference>
<feature type="signal peptide" evidence="1">
    <location>
        <begin position="1"/>
        <end position="21"/>
    </location>
</feature>
<gene>
    <name evidence="2" type="ORF">GGR39_000315</name>
</gene>
<dbReference type="InterPro" id="IPR008775">
    <property type="entry name" value="Phytyl_CoA_dOase-like"/>
</dbReference>
<reference evidence="2 3" key="1">
    <citation type="submission" date="2020-08" db="EMBL/GenBank/DDBJ databases">
        <title>Genomic Encyclopedia of Type Strains, Phase IV (KMG-IV): sequencing the most valuable type-strain genomes for metagenomic binning, comparative biology and taxonomic classification.</title>
        <authorList>
            <person name="Goeker M."/>
        </authorList>
    </citation>
    <scope>NUCLEOTIDE SEQUENCE [LARGE SCALE GENOMIC DNA]</scope>
    <source>
        <strain evidence="2 3">DSM 27568</strain>
    </source>
</reference>
<name>A0A7W6FWZ0_9SPHN</name>